<evidence type="ECO:0000313" key="3">
    <source>
        <dbReference type="Proteomes" id="UP000070544"/>
    </source>
</evidence>
<dbReference type="EMBL" id="KQ965792">
    <property type="protein sequence ID" value="KXS12058.1"/>
    <property type="molecule type" value="Genomic_DNA"/>
</dbReference>
<accession>A0A139A5X4</accession>
<name>A0A139A5X4_GONPJ</name>
<dbReference type="AlphaFoldDB" id="A0A139A5X4"/>
<gene>
    <name evidence="2" type="ORF">M427DRAFT_413298</name>
</gene>
<reference evidence="2 3" key="1">
    <citation type="journal article" date="2015" name="Genome Biol. Evol.">
        <title>Phylogenomic analyses indicate that early fungi evolved digesting cell walls of algal ancestors of land plants.</title>
        <authorList>
            <person name="Chang Y."/>
            <person name="Wang S."/>
            <person name="Sekimoto S."/>
            <person name="Aerts A.L."/>
            <person name="Choi C."/>
            <person name="Clum A."/>
            <person name="LaButti K.M."/>
            <person name="Lindquist E.A."/>
            <person name="Yee Ngan C."/>
            <person name="Ohm R.A."/>
            <person name="Salamov A.A."/>
            <person name="Grigoriev I.V."/>
            <person name="Spatafora J.W."/>
            <person name="Berbee M.L."/>
        </authorList>
    </citation>
    <scope>NUCLEOTIDE SEQUENCE [LARGE SCALE GENOMIC DNA]</scope>
    <source>
        <strain evidence="2 3">JEL478</strain>
    </source>
</reference>
<keyword evidence="3" id="KW-1185">Reference proteome</keyword>
<organism evidence="2 3">
    <name type="scientific">Gonapodya prolifera (strain JEL478)</name>
    <name type="common">Monoblepharis prolifera</name>
    <dbReference type="NCBI Taxonomy" id="1344416"/>
    <lineage>
        <taxon>Eukaryota</taxon>
        <taxon>Fungi</taxon>
        <taxon>Fungi incertae sedis</taxon>
        <taxon>Chytridiomycota</taxon>
        <taxon>Chytridiomycota incertae sedis</taxon>
        <taxon>Monoblepharidomycetes</taxon>
        <taxon>Monoblepharidales</taxon>
        <taxon>Gonapodyaceae</taxon>
        <taxon>Gonapodya</taxon>
    </lineage>
</organism>
<sequence>MFSIYLRRGRDHGHPLFGMYDDLSAYTQRLVKGGIEYRRDASKDERLWTLVSSTLSSDPGNVSSLDEITQALRVVRNACAGVAETQDLVVQKQIHESIINLLRRLSHEAPTELHHLVALQAGAQALSNILTANSHAQDVIFPVLLTNKAASVDAEPGSDNPQSEAHVPESNLLA</sequence>
<dbReference type="Gene3D" id="1.25.10.10">
    <property type="entry name" value="Leucine-rich Repeat Variant"/>
    <property type="match status" value="1"/>
</dbReference>
<protein>
    <submittedName>
        <fullName evidence="2">Uncharacterized protein</fullName>
    </submittedName>
</protein>
<evidence type="ECO:0000313" key="2">
    <source>
        <dbReference type="EMBL" id="KXS12058.1"/>
    </source>
</evidence>
<feature type="region of interest" description="Disordered" evidence="1">
    <location>
        <begin position="152"/>
        <end position="174"/>
    </location>
</feature>
<dbReference type="InterPro" id="IPR011989">
    <property type="entry name" value="ARM-like"/>
</dbReference>
<dbReference type="Proteomes" id="UP000070544">
    <property type="component" value="Unassembled WGS sequence"/>
</dbReference>
<proteinExistence type="predicted"/>
<evidence type="ECO:0000256" key="1">
    <source>
        <dbReference type="SAM" id="MobiDB-lite"/>
    </source>
</evidence>